<dbReference type="PANTHER" id="PTHR48081:SF13">
    <property type="entry name" value="ALPHA_BETA HYDROLASE"/>
    <property type="match status" value="1"/>
</dbReference>
<dbReference type="ESTHER" id="9bact-a0a2d9a7p9">
    <property type="family name" value="BD-FAE"/>
</dbReference>
<feature type="domain" description="BD-FAE-like" evidence="2">
    <location>
        <begin position="45"/>
        <end position="262"/>
    </location>
</feature>
<dbReference type="AlphaFoldDB" id="A0A381QDS7"/>
<dbReference type="PANTHER" id="PTHR48081">
    <property type="entry name" value="AB HYDROLASE SUPERFAMILY PROTEIN C4A8.06C"/>
    <property type="match status" value="1"/>
</dbReference>
<dbReference type="SUPFAM" id="SSF53474">
    <property type="entry name" value="alpha/beta-Hydrolases"/>
    <property type="match status" value="1"/>
</dbReference>
<gene>
    <name evidence="3" type="ORF">METZ01_LOCUS28677</name>
</gene>
<dbReference type="Pfam" id="PF20434">
    <property type="entry name" value="BD-FAE"/>
    <property type="match status" value="1"/>
</dbReference>
<name>A0A381QDS7_9ZZZZ</name>
<evidence type="ECO:0000259" key="2">
    <source>
        <dbReference type="Pfam" id="PF20434"/>
    </source>
</evidence>
<dbReference type="InterPro" id="IPR029058">
    <property type="entry name" value="AB_hydrolase_fold"/>
</dbReference>
<reference evidence="3" key="1">
    <citation type="submission" date="2018-05" db="EMBL/GenBank/DDBJ databases">
        <authorList>
            <person name="Lanie J.A."/>
            <person name="Ng W.-L."/>
            <person name="Kazmierczak K.M."/>
            <person name="Andrzejewski T.M."/>
            <person name="Davidsen T.M."/>
            <person name="Wayne K.J."/>
            <person name="Tettelin H."/>
            <person name="Glass J.I."/>
            <person name="Rusch D."/>
            <person name="Podicherti R."/>
            <person name="Tsui H.-C.T."/>
            <person name="Winkler M.E."/>
        </authorList>
    </citation>
    <scope>NUCLEOTIDE SEQUENCE</scope>
</reference>
<dbReference type="EMBL" id="UINC01001260">
    <property type="protein sequence ID" value="SUZ75823.1"/>
    <property type="molecule type" value="Genomic_DNA"/>
</dbReference>
<organism evidence="3">
    <name type="scientific">marine metagenome</name>
    <dbReference type="NCBI Taxonomy" id="408172"/>
    <lineage>
        <taxon>unclassified sequences</taxon>
        <taxon>metagenomes</taxon>
        <taxon>ecological metagenomes</taxon>
    </lineage>
</organism>
<sequence>MKTLTRATFATLTLLCLAIPLQAQNSDSIMPDLVYGHKAGMALTLDVFRPASPNGASVLNMVSGGWVSRWRDPEQAQAGYQALLDQGFTVFAIRHGSSPRFNVPEAYADVTRAVRYVRLHAPHFGLDAERIGVYGGSAGGHLSLMLGLNSDEGDPNATDEVLRHSSRVAAVVANYPPVDLRPRATPSERFPATIPDRSLFFAGGVVPGAAERFVAIDVEDEAGASVSPILFVTPDDPPTLLIHGDADALVDFNNSELMQAALMASGVETGLVVIEGAGHGFRTPEDRTQASDALVGWFVEHLSGR</sequence>
<dbReference type="InterPro" id="IPR050300">
    <property type="entry name" value="GDXG_lipolytic_enzyme"/>
</dbReference>
<evidence type="ECO:0000313" key="3">
    <source>
        <dbReference type="EMBL" id="SUZ75823.1"/>
    </source>
</evidence>
<accession>A0A381QDS7</accession>
<evidence type="ECO:0000256" key="1">
    <source>
        <dbReference type="ARBA" id="ARBA00022801"/>
    </source>
</evidence>
<protein>
    <recommendedName>
        <fullName evidence="2">BD-FAE-like domain-containing protein</fullName>
    </recommendedName>
</protein>
<proteinExistence type="predicted"/>
<dbReference type="InterPro" id="IPR049492">
    <property type="entry name" value="BD-FAE-like_dom"/>
</dbReference>
<keyword evidence="1" id="KW-0378">Hydrolase</keyword>
<dbReference type="Gene3D" id="3.40.50.1820">
    <property type="entry name" value="alpha/beta hydrolase"/>
    <property type="match status" value="1"/>
</dbReference>
<dbReference type="GO" id="GO:0016787">
    <property type="term" value="F:hydrolase activity"/>
    <property type="evidence" value="ECO:0007669"/>
    <property type="project" value="UniProtKB-KW"/>
</dbReference>